<protein>
    <recommendedName>
        <fullName evidence="3">SCAN box domain-containing protein</fullName>
    </recommendedName>
</protein>
<keyword evidence="1" id="KW-0539">Nucleus</keyword>
<accession>A0A674J9P9</accession>
<dbReference type="PANTHER" id="PTHR45935">
    <property type="entry name" value="PROTEIN ZBED8-RELATED"/>
    <property type="match status" value="1"/>
</dbReference>
<dbReference type="PROSITE" id="PS50804">
    <property type="entry name" value="SCAN_BOX"/>
    <property type="match status" value="1"/>
</dbReference>
<evidence type="ECO:0000313" key="5">
    <source>
        <dbReference type="Proteomes" id="UP000472274"/>
    </source>
</evidence>
<dbReference type="SMART" id="SM00431">
    <property type="entry name" value="SCAN"/>
    <property type="match status" value="1"/>
</dbReference>
<dbReference type="Gene3D" id="1.10.4020.10">
    <property type="entry name" value="DNA breaking-rejoining enzymes"/>
    <property type="match status" value="1"/>
</dbReference>
<dbReference type="InParanoid" id="A0A674J9P9"/>
<feature type="domain" description="SCAN box" evidence="3">
    <location>
        <begin position="4"/>
        <end position="67"/>
    </location>
</feature>
<feature type="compositionally biased region" description="Basic and acidic residues" evidence="2">
    <location>
        <begin position="85"/>
        <end position="94"/>
    </location>
</feature>
<organism evidence="4 5">
    <name type="scientific">Terrapene triunguis</name>
    <name type="common">Three-toed box turtle</name>
    <dbReference type="NCBI Taxonomy" id="2587831"/>
    <lineage>
        <taxon>Eukaryota</taxon>
        <taxon>Metazoa</taxon>
        <taxon>Chordata</taxon>
        <taxon>Craniata</taxon>
        <taxon>Vertebrata</taxon>
        <taxon>Euteleostomi</taxon>
        <taxon>Archelosauria</taxon>
        <taxon>Testudinata</taxon>
        <taxon>Testudines</taxon>
        <taxon>Cryptodira</taxon>
        <taxon>Durocryptodira</taxon>
        <taxon>Testudinoidea</taxon>
        <taxon>Emydidae</taxon>
        <taxon>Terrapene</taxon>
    </lineage>
</organism>
<dbReference type="InterPro" id="IPR050916">
    <property type="entry name" value="SCAN-C2H2_zinc_finger"/>
</dbReference>
<proteinExistence type="predicted"/>
<evidence type="ECO:0000256" key="2">
    <source>
        <dbReference type="SAM" id="MobiDB-lite"/>
    </source>
</evidence>
<dbReference type="GeneTree" id="ENSGT00990000204742"/>
<dbReference type="InterPro" id="IPR038269">
    <property type="entry name" value="SCAN_sf"/>
</dbReference>
<evidence type="ECO:0000313" key="4">
    <source>
        <dbReference type="Ensembl" id="ENSTMTP00000016627.1"/>
    </source>
</evidence>
<dbReference type="InterPro" id="IPR003309">
    <property type="entry name" value="SCAN_dom"/>
</dbReference>
<dbReference type="Proteomes" id="UP000472274">
    <property type="component" value="Unplaced"/>
</dbReference>
<reference evidence="4" key="2">
    <citation type="submission" date="2025-09" db="UniProtKB">
        <authorList>
            <consortium name="Ensembl"/>
        </authorList>
    </citation>
    <scope>IDENTIFICATION</scope>
</reference>
<feature type="compositionally biased region" description="Basic and acidic residues" evidence="2">
    <location>
        <begin position="135"/>
        <end position="149"/>
    </location>
</feature>
<feature type="region of interest" description="Disordered" evidence="2">
    <location>
        <begin position="72"/>
        <end position="158"/>
    </location>
</feature>
<dbReference type="PANTHER" id="PTHR45935:SF15">
    <property type="entry name" value="SCAN BOX DOMAIN-CONTAINING PROTEIN"/>
    <property type="match status" value="1"/>
</dbReference>
<dbReference type="Pfam" id="PF02023">
    <property type="entry name" value="SCAN"/>
    <property type="match status" value="1"/>
</dbReference>
<keyword evidence="5" id="KW-1185">Reference proteome</keyword>
<name>A0A674J9P9_9SAUR</name>
<dbReference type="AlphaFoldDB" id="A0A674J9P9"/>
<dbReference type="SUPFAM" id="SSF47353">
    <property type="entry name" value="Retrovirus capsid dimerization domain-like"/>
    <property type="match status" value="1"/>
</dbReference>
<reference evidence="4" key="1">
    <citation type="submission" date="2025-08" db="UniProtKB">
        <authorList>
            <consortium name="Ensembl"/>
        </authorList>
    </citation>
    <scope>IDENTIFICATION</scope>
</reference>
<dbReference type="Ensembl" id="ENSTMTT00000017219.1">
    <property type="protein sequence ID" value="ENSTMTP00000016627.1"/>
    <property type="gene ID" value="ENSTMTG00000012175.1"/>
</dbReference>
<evidence type="ECO:0000256" key="1">
    <source>
        <dbReference type="ARBA" id="ARBA00023242"/>
    </source>
</evidence>
<sequence length="206" mass="22094">STRPRAVAQRVRDLCWRWLEPEGLTGPQVAERVALEQFTQILPEGGKAWVQRHRPATLSAAVGLMEDYLAAEEAQTHPRRSGNLSRREGPDRGSPRGAGAREPAPPSDPHLLTFTIPDPGGKSLGGRVEGNGNPKGDEAQQGKATDPRRAGTAAGSAGKRDIFSGNVLLWIVTMGKYGLPVIEPGKGAQGNWWFWCGSRGSTRGLS</sequence>
<evidence type="ECO:0000259" key="3">
    <source>
        <dbReference type="PROSITE" id="PS50804"/>
    </source>
</evidence>